<reference evidence="8" key="2">
    <citation type="journal article" date="2022" name="Res Sq">
        <title>Comparative Genomics Reveals Insights into the Divergent Evolution of Astigmatic Mites and Household Pest Adaptations.</title>
        <authorList>
            <person name="Xiong Q."/>
            <person name="Wan A.T.-Y."/>
            <person name="Liu X.-Y."/>
            <person name="Fung C.S.-H."/>
            <person name="Xiao X."/>
            <person name="Malainual N."/>
            <person name="Hou J."/>
            <person name="Wang L."/>
            <person name="Wang M."/>
            <person name="Yang K."/>
            <person name="Cui Y."/>
            <person name="Leung E."/>
            <person name="Nong W."/>
            <person name="Shin S.-K."/>
            <person name="Au S."/>
            <person name="Jeong K.Y."/>
            <person name="Chew F.T."/>
            <person name="Hui J."/>
            <person name="Leung T.F."/>
            <person name="Tungtrongchitr A."/>
            <person name="Zhong N."/>
            <person name="Liu Z."/>
            <person name="Tsui S."/>
        </authorList>
    </citation>
    <scope>NUCLEOTIDE SEQUENCE</scope>
    <source>
        <strain evidence="8">Derf</strain>
        <tissue evidence="8">Whole organism</tissue>
    </source>
</reference>
<dbReference type="PANTHER" id="PTHR19139">
    <property type="entry name" value="AQUAPORIN TRANSPORTER"/>
    <property type="match status" value="1"/>
</dbReference>
<feature type="transmembrane region" description="Helical" evidence="7">
    <location>
        <begin position="94"/>
        <end position="113"/>
    </location>
</feature>
<protein>
    <submittedName>
        <fullName evidence="8">Uncharacterized protein</fullName>
    </submittedName>
</protein>
<keyword evidence="4 7" id="KW-1133">Transmembrane helix</keyword>
<keyword evidence="9" id="KW-1185">Reference proteome</keyword>
<feature type="transmembrane region" description="Helical" evidence="7">
    <location>
        <begin position="313"/>
        <end position="333"/>
    </location>
</feature>
<comment type="subcellular location">
    <subcellularLocation>
        <location evidence="1">Membrane</location>
        <topology evidence="1">Multi-pass membrane protein</topology>
    </subcellularLocation>
</comment>
<evidence type="ECO:0000256" key="6">
    <source>
        <dbReference type="SAM" id="MobiDB-lite"/>
    </source>
</evidence>
<comment type="similarity">
    <text evidence="2">Belongs to the MIP/aquaporin (TC 1.A.8) family.</text>
</comment>
<evidence type="ECO:0000313" key="8">
    <source>
        <dbReference type="EMBL" id="KAH9528706.1"/>
    </source>
</evidence>
<keyword evidence="3 7" id="KW-0812">Transmembrane</keyword>
<dbReference type="PRINTS" id="PR00783">
    <property type="entry name" value="MINTRINSICP"/>
</dbReference>
<dbReference type="SUPFAM" id="SSF81338">
    <property type="entry name" value="Aquaporin-like"/>
    <property type="match status" value="1"/>
</dbReference>
<accession>A0A922IBY7</accession>
<proteinExistence type="inferred from homology"/>
<dbReference type="Proteomes" id="UP000790347">
    <property type="component" value="Unassembled WGS sequence"/>
</dbReference>
<dbReference type="InterPro" id="IPR000425">
    <property type="entry name" value="MIP"/>
</dbReference>
<evidence type="ECO:0000256" key="2">
    <source>
        <dbReference type="ARBA" id="ARBA00006175"/>
    </source>
</evidence>
<evidence type="ECO:0000256" key="7">
    <source>
        <dbReference type="SAM" id="Phobius"/>
    </source>
</evidence>
<feature type="transmembrane region" description="Helical" evidence="7">
    <location>
        <begin position="145"/>
        <end position="176"/>
    </location>
</feature>
<dbReference type="PANTHER" id="PTHR19139:SF199">
    <property type="entry name" value="MIP17260P"/>
    <property type="match status" value="1"/>
</dbReference>
<dbReference type="InterPro" id="IPR023271">
    <property type="entry name" value="Aquaporin-like"/>
</dbReference>
<feature type="transmembrane region" description="Helical" evidence="7">
    <location>
        <begin position="225"/>
        <end position="242"/>
    </location>
</feature>
<reference evidence="8" key="1">
    <citation type="submission" date="2013-05" db="EMBL/GenBank/DDBJ databases">
        <authorList>
            <person name="Yim A.K.Y."/>
            <person name="Chan T.F."/>
            <person name="Ji K.M."/>
            <person name="Liu X.Y."/>
            <person name="Zhou J.W."/>
            <person name="Li R.Q."/>
            <person name="Yang K.Y."/>
            <person name="Li J."/>
            <person name="Li M."/>
            <person name="Law P.T.W."/>
            <person name="Wu Y.L."/>
            <person name="Cai Z.L."/>
            <person name="Qin H."/>
            <person name="Bao Y."/>
            <person name="Leung R.K.K."/>
            <person name="Ng P.K.S."/>
            <person name="Zou J."/>
            <person name="Zhong X.J."/>
            <person name="Ran P.X."/>
            <person name="Zhong N.S."/>
            <person name="Liu Z.G."/>
            <person name="Tsui S.K.W."/>
        </authorList>
    </citation>
    <scope>NUCLEOTIDE SEQUENCE</scope>
    <source>
        <strain evidence="8">Derf</strain>
        <tissue evidence="8">Whole organism</tissue>
    </source>
</reference>
<comment type="caution">
    <text evidence="8">The sequence shown here is derived from an EMBL/GenBank/DDBJ whole genome shotgun (WGS) entry which is preliminary data.</text>
</comment>
<dbReference type="AlphaFoldDB" id="A0A922IBY7"/>
<gene>
    <name evidence="8" type="ORF">DERF_002626</name>
</gene>
<evidence type="ECO:0000313" key="9">
    <source>
        <dbReference type="Proteomes" id="UP000790347"/>
    </source>
</evidence>
<organism evidence="8 9">
    <name type="scientific">Dermatophagoides farinae</name>
    <name type="common">American house dust mite</name>
    <dbReference type="NCBI Taxonomy" id="6954"/>
    <lineage>
        <taxon>Eukaryota</taxon>
        <taxon>Metazoa</taxon>
        <taxon>Ecdysozoa</taxon>
        <taxon>Arthropoda</taxon>
        <taxon>Chelicerata</taxon>
        <taxon>Arachnida</taxon>
        <taxon>Acari</taxon>
        <taxon>Acariformes</taxon>
        <taxon>Sarcoptiformes</taxon>
        <taxon>Astigmata</taxon>
        <taxon>Psoroptidia</taxon>
        <taxon>Analgoidea</taxon>
        <taxon>Pyroglyphidae</taxon>
        <taxon>Dermatophagoidinae</taxon>
        <taxon>Dermatophagoides</taxon>
    </lineage>
</organism>
<dbReference type="InterPro" id="IPR034294">
    <property type="entry name" value="Aquaporin_transptr"/>
</dbReference>
<feature type="region of interest" description="Disordered" evidence="6">
    <location>
        <begin position="1"/>
        <end position="46"/>
    </location>
</feature>
<feature type="region of interest" description="Disordered" evidence="6">
    <location>
        <begin position="430"/>
        <end position="464"/>
    </location>
</feature>
<dbReference type="Pfam" id="PF00230">
    <property type="entry name" value="MIP"/>
    <property type="match status" value="1"/>
</dbReference>
<dbReference type="EMBL" id="ASGP02000001">
    <property type="protein sequence ID" value="KAH9528706.1"/>
    <property type="molecule type" value="Genomic_DNA"/>
</dbReference>
<feature type="transmembrane region" description="Helical" evidence="7">
    <location>
        <begin position="273"/>
        <end position="293"/>
    </location>
</feature>
<evidence type="ECO:0000256" key="1">
    <source>
        <dbReference type="ARBA" id="ARBA00004141"/>
    </source>
</evidence>
<sequence>MDRHPQFSSNNNNNNSVTLTHSSPPAIHRTFANNDDDSNGGSIENNKKLNHHQQQSYLVMSNAMRSYIESLPEKLTLTKELTEYRFWKSLRTEFIATFLYVIFTCGILAVTTTTTQTTISTTLTNDIQPPQQQQLNSIELLKNSLAIGLTVATLIQCTGHVCGCHLSIAITIGLYVTERVTTLRLISYLFVQFLASLFGIMVVQNLFDTIIPLMPSTPTLSSTKIFGFEFLSTFLIVLTYLANCDPNRLQLTNNSNININNNYNCIIDSSKSLSIGFAYTVGHLFAFVATGASMNPAKALAISILTEHYCLHWIYWISPLLAGLFGGLIYDYIGSIKPISSIATATTLSRPSSSSSSSSSSSIHQIVPSPILSSTSSSSSSCSGTMIDPTTITTAASASIHYNNTANLSMPQQQQPKKTIPSSSTTMMMMMEKPDNSSSSSSTLLPTTTTTTTTMTSPPAASLSTLNPVETTTIRILDTPELPIFSLQKQQRQQQQQQPKFDNDETQFLIVNHKKTSLNNSDDFINETQNKPNLIRTRY</sequence>
<dbReference type="Gene3D" id="1.20.1080.10">
    <property type="entry name" value="Glycerol uptake facilitator protein"/>
    <property type="match status" value="1"/>
</dbReference>
<evidence type="ECO:0000256" key="3">
    <source>
        <dbReference type="ARBA" id="ARBA00022692"/>
    </source>
</evidence>
<dbReference type="GO" id="GO:0015250">
    <property type="term" value="F:water channel activity"/>
    <property type="evidence" value="ECO:0007669"/>
    <property type="project" value="TreeGrafter"/>
</dbReference>
<feature type="transmembrane region" description="Helical" evidence="7">
    <location>
        <begin position="185"/>
        <end position="205"/>
    </location>
</feature>
<keyword evidence="5 7" id="KW-0472">Membrane</keyword>
<evidence type="ECO:0000256" key="4">
    <source>
        <dbReference type="ARBA" id="ARBA00022989"/>
    </source>
</evidence>
<evidence type="ECO:0000256" key="5">
    <source>
        <dbReference type="ARBA" id="ARBA00023136"/>
    </source>
</evidence>
<dbReference type="GO" id="GO:0005886">
    <property type="term" value="C:plasma membrane"/>
    <property type="evidence" value="ECO:0007669"/>
    <property type="project" value="TreeGrafter"/>
</dbReference>
<name>A0A922IBY7_DERFA</name>